<gene>
    <name evidence="6" type="ORF">X777_01359</name>
</gene>
<name>A0A026WQS9_OOCBI</name>
<dbReference type="AlphaFoldDB" id="A0A026WQS9"/>
<feature type="region of interest" description="Disordered" evidence="5">
    <location>
        <begin position="606"/>
        <end position="665"/>
    </location>
</feature>
<evidence type="ECO:0000256" key="1">
    <source>
        <dbReference type="ARBA" id="ARBA00003843"/>
    </source>
</evidence>
<evidence type="ECO:0000313" key="7">
    <source>
        <dbReference type="Proteomes" id="UP000053097"/>
    </source>
</evidence>
<dbReference type="OrthoDB" id="1939344at2759"/>
<dbReference type="PANTHER" id="PTHR45973">
    <property type="entry name" value="PROTEIN PHOSPHATASE 1 REGULATORY SUBUNIT SDS22-RELATED"/>
    <property type="match status" value="1"/>
</dbReference>
<evidence type="ECO:0000313" key="6">
    <source>
        <dbReference type="EMBL" id="EZA58402.1"/>
    </source>
</evidence>
<dbReference type="InterPro" id="IPR003591">
    <property type="entry name" value="Leu-rich_rpt_typical-subtyp"/>
</dbReference>
<feature type="compositionally biased region" description="Basic and acidic residues" evidence="5">
    <location>
        <begin position="699"/>
        <end position="712"/>
    </location>
</feature>
<keyword evidence="3" id="KW-0677">Repeat</keyword>
<dbReference type="Proteomes" id="UP000053097">
    <property type="component" value="Unassembled WGS sequence"/>
</dbReference>
<reference evidence="6 7" key="1">
    <citation type="journal article" date="2014" name="Curr. Biol.">
        <title>The genome of the clonal raider ant Cerapachys biroi.</title>
        <authorList>
            <person name="Oxley P.R."/>
            <person name="Ji L."/>
            <person name="Fetter-Pruneda I."/>
            <person name="McKenzie S.K."/>
            <person name="Li C."/>
            <person name="Hu H."/>
            <person name="Zhang G."/>
            <person name="Kronauer D.J."/>
        </authorList>
    </citation>
    <scope>NUCLEOTIDE SEQUENCE [LARGE SCALE GENOMIC DNA]</scope>
</reference>
<accession>A0A026WQS9</accession>
<comment type="function">
    <text evidence="1">Cilium-specific protein required for cilia structures.</text>
</comment>
<dbReference type="InterPro" id="IPR032675">
    <property type="entry name" value="LRR_dom_sf"/>
</dbReference>
<feature type="region of interest" description="Disordered" evidence="5">
    <location>
        <begin position="551"/>
        <end position="570"/>
    </location>
</feature>
<evidence type="ECO:0000256" key="3">
    <source>
        <dbReference type="ARBA" id="ARBA00022737"/>
    </source>
</evidence>
<feature type="region of interest" description="Disordered" evidence="5">
    <location>
        <begin position="687"/>
        <end position="712"/>
    </location>
</feature>
<dbReference type="SMART" id="SM00369">
    <property type="entry name" value="LRR_TYP"/>
    <property type="match status" value="6"/>
</dbReference>
<dbReference type="PANTHER" id="PTHR45973:SF8">
    <property type="entry name" value="LEUCINE-RICH REPEAT-CONTAINING PROTEIN 49"/>
    <property type="match status" value="1"/>
</dbReference>
<dbReference type="PROSITE" id="PS51450">
    <property type="entry name" value="LRR"/>
    <property type="match status" value="6"/>
</dbReference>
<evidence type="ECO:0000256" key="2">
    <source>
        <dbReference type="ARBA" id="ARBA00022614"/>
    </source>
</evidence>
<dbReference type="InterPro" id="IPR001611">
    <property type="entry name" value="Leu-rich_rpt"/>
</dbReference>
<dbReference type="Gene3D" id="3.80.10.10">
    <property type="entry name" value="Ribonuclease Inhibitor"/>
    <property type="match status" value="2"/>
</dbReference>
<evidence type="ECO:0000256" key="5">
    <source>
        <dbReference type="SAM" id="MobiDB-lite"/>
    </source>
</evidence>
<dbReference type="EMBL" id="KK107128">
    <property type="protein sequence ID" value="EZA58402.1"/>
    <property type="molecule type" value="Genomic_DNA"/>
</dbReference>
<sequence>MPLGNGITARVRVRLFKCLCHSENAISNGILRKRVDLSLSDCTICSSCLRCICLQKRYSLQTRKVSFDVKGRSASRCCVPQENQFLTIAAALPVLPGAPVPPKLSKRSCNSSSCAGTQFEIGHEAERCDMVTLQWAGETRTIVASRTPAEREKNPDRICLDRRGLTIFPNVIGEPKLRLMSLQHNLLTKIESTNFSQLTKLVFLDLYDNQIEKICSLDSLDNLRVLLIGKNRIKKIEGLKQLGKLEVLDLHGNQIHQITGLEGLSSLKVLNLAGNNIKTVGYNDFQGLTLLKELNLRRNKLKKLLGFDEMPQLQKLYLSNNDIHRIEDMSSLAKALQIKELTIDGNPVTLSTDYISFLVSYLPNLQLLSTMQINEQIRRTAMAWRFSKEQSNSAFLDLSTQVCMNLRRDEAISNAKTNWELFRSGSKISNSKLGGPNKTAGNNRGSNINILHAQNANKFNAANSQSLDKAKMKSFGSLTSINENVEAKKIHIKKRSNSSDNLFRLEDTSKSYPLEFKLPPILDSIVNSLTSNKIENGLSNDNKKDAYKAKALDGDTSNSESDSSESHESLKTGLRDHLFTSNTCGSSVDISKSTICKKFTTAKDFNANGDDENRVREEMPPPSGGSGRFEAAMNENRITDDRSMRNTRVSHNQDGQSDCQSKSTVSSSGYCSLSSKTNSFDSCKSLLSDSSTSSIPKSIVDKKSHEYERDNGRVKSAQVKKLVYYKSNRAATARAKFRALAPPSPPPRPARVPPKEREQGGDYLIEIVGRCLSINGQGALRFIDRAWDTSKAQDVNLVKFNYVQFNDVARILSKLKNRFPHAEHFVFEETNISLLGQLNALAEVQGLTSIQIDAGNPVVSKDWKMYAIFRLAHWGLVVINGKEITAEEVELANQEYAGLVDVVMRSLPDSLLQPLLQRLHLEKVQRQSGEQVTAKQFLFNCDPALRSVVAKEALQWRKGSVTQEDLIWRHKGKVHLLNLINLTVNAIRKLQVLEKQWTYILYEIISDTLSDFSEMDVYMKRCSETLENDT</sequence>
<keyword evidence="7" id="KW-1185">Reference proteome</keyword>
<proteinExistence type="predicted"/>
<organism evidence="6 7">
    <name type="scientific">Ooceraea biroi</name>
    <name type="common">Clonal raider ant</name>
    <name type="synonym">Cerapachys biroi</name>
    <dbReference type="NCBI Taxonomy" id="2015173"/>
    <lineage>
        <taxon>Eukaryota</taxon>
        <taxon>Metazoa</taxon>
        <taxon>Ecdysozoa</taxon>
        <taxon>Arthropoda</taxon>
        <taxon>Hexapoda</taxon>
        <taxon>Insecta</taxon>
        <taxon>Pterygota</taxon>
        <taxon>Neoptera</taxon>
        <taxon>Endopterygota</taxon>
        <taxon>Hymenoptera</taxon>
        <taxon>Apocrita</taxon>
        <taxon>Aculeata</taxon>
        <taxon>Formicoidea</taxon>
        <taxon>Formicidae</taxon>
        <taxon>Dorylinae</taxon>
        <taxon>Ooceraea</taxon>
    </lineage>
</organism>
<dbReference type="OMA" id="IDENCNK"/>
<dbReference type="SMART" id="SM00365">
    <property type="entry name" value="LRR_SD22"/>
    <property type="match status" value="7"/>
</dbReference>
<keyword evidence="2" id="KW-0433">Leucine-rich repeat</keyword>
<feature type="compositionally biased region" description="Polar residues" evidence="5">
    <location>
        <begin position="646"/>
        <end position="665"/>
    </location>
</feature>
<evidence type="ECO:0000256" key="4">
    <source>
        <dbReference type="ARBA" id="ARBA00024433"/>
    </source>
</evidence>
<feature type="compositionally biased region" description="Low complexity" evidence="5">
    <location>
        <begin position="687"/>
        <end position="698"/>
    </location>
</feature>
<protein>
    <recommendedName>
        <fullName evidence="4">Dynein axonemal assembly factor 1 homolog</fullName>
    </recommendedName>
</protein>
<dbReference type="SUPFAM" id="SSF52058">
    <property type="entry name" value="L domain-like"/>
    <property type="match status" value="1"/>
</dbReference>
<dbReference type="STRING" id="2015173.A0A026WQS9"/>
<dbReference type="Pfam" id="PF13855">
    <property type="entry name" value="LRR_8"/>
    <property type="match status" value="2"/>
</dbReference>
<dbReference type="InterPro" id="IPR050576">
    <property type="entry name" value="Cilia_flagella_integrity"/>
</dbReference>